<dbReference type="AlphaFoldDB" id="A0A3E2DN15"/>
<gene>
    <name evidence="1" type="ORF">CHT91_00110</name>
</gene>
<dbReference type="EMBL" id="NOWI01000001">
    <property type="protein sequence ID" value="RFT46779.1"/>
    <property type="molecule type" value="Genomic_DNA"/>
</dbReference>
<reference evidence="1 2" key="1">
    <citation type="submission" date="2017-07" db="EMBL/GenBank/DDBJ databases">
        <authorList>
            <person name="Sun Z.S."/>
            <person name="Albrecht U."/>
            <person name="Echele G."/>
            <person name="Lee C.C."/>
        </authorList>
    </citation>
    <scope>NUCLEOTIDE SEQUENCE [LARGE SCALE GENOMIC DNA]</scope>
    <source>
        <strain evidence="1 2">P16-029</strain>
    </source>
</reference>
<name>A0A3E2DN15_9ACTN</name>
<organism evidence="1 2">
    <name type="scientific">Cutibacterium avidum</name>
    <dbReference type="NCBI Taxonomy" id="33010"/>
    <lineage>
        <taxon>Bacteria</taxon>
        <taxon>Bacillati</taxon>
        <taxon>Actinomycetota</taxon>
        <taxon>Actinomycetes</taxon>
        <taxon>Propionibacteriales</taxon>
        <taxon>Propionibacteriaceae</taxon>
        <taxon>Cutibacterium</taxon>
    </lineage>
</organism>
<dbReference type="SUPFAM" id="SSF53756">
    <property type="entry name" value="UDP-Glycosyltransferase/glycogen phosphorylase"/>
    <property type="match status" value="1"/>
</dbReference>
<proteinExistence type="predicted"/>
<evidence type="ECO:0000313" key="1">
    <source>
        <dbReference type="EMBL" id="RFT46779.1"/>
    </source>
</evidence>
<sequence length="399" mass="43731">MLRIVMMGGGLPQENPPSAGMRYVRDVARVHRRCGQVVALAASQPGGEVITNVHGVVVPPPGQRCIVGRVDPLGRLENGIRRLDPAVPPLRWLPWLMSGEGRDLVSQADVIDLEWLEFIRLAPLLKRVNPHARVVGTFHDVMSQLFTRRADEASTPAARLRWKAITAWTRLQERAVLRHLDAVVTLNDKDADLLRELGATDVEVICPPLGVNHTARRPETHDVLVVGHFGRDVNVEGAQWLVEHVWPHVRAAVPDATLTLAGGDPDRRVSALASSETGIRATGWVDDLDPLYAQAAVVAVPLLMGSGVKFKTIEAMCAGVPVVSTTIGAEGVYRFQDFGLVAGDPKEFARGLIDALRHHDTSEERAAAGRLVSLDHYSWDSFQRKVVSVFHPQRHSDAQ</sequence>
<comment type="caution">
    <text evidence="1">The sequence shown here is derived from an EMBL/GenBank/DDBJ whole genome shotgun (WGS) entry which is preliminary data.</text>
</comment>
<evidence type="ECO:0000313" key="2">
    <source>
        <dbReference type="Proteomes" id="UP000259211"/>
    </source>
</evidence>
<dbReference type="CDD" id="cd03801">
    <property type="entry name" value="GT4_PimA-like"/>
    <property type="match status" value="1"/>
</dbReference>
<dbReference type="Pfam" id="PF13692">
    <property type="entry name" value="Glyco_trans_1_4"/>
    <property type="match status" value="1"/>
</dbReference>
<accession>A0A3E2DN15</accession>
<dbReference type="PANTHER" id="PTHR12526:SF600">
    <property type="entry name" value="GLYCOSYL TRANSFERASE GROUP 1"/>
    <property type="match status" value="1"/>
</dbReference>
<dbReference type="PANTHER" id="PTHR12526">
    <property type="entry name" value="GLYCOSYLTRANSFERASE"/>
    <property type="match status" value="1"/>
</dbReference>
<dbReference type="GO" id="GO:0016757">
    <property type="term" value="F:glycosyltransferase activity"/>
    <property type="evidence" value="ECO:0007669"/>
    <property type="project" value="TreeGrafter"/>
</dbReference>
<protein>
    <submittedName>
        <fullName evidence="1">Uncharacterized protein</fullName>
    </submittedName>
</protein>
<dbReference type="Proteomes" id="UP000259211">
    <property type="component" value="Unassembled WGS sequence"/>
</dbReference>
<dbReference type="Gene3D" id="3.40.50.2000">
    <property type="entry name" value="Glycogen Phosphorylase B"/>
    <property type="match status" value="2"/>
</dbReference>